<gene>
    <name evidence="7" type="ORF">D2A34_13935</name>
</gene>
<dbReference type="Gene3D" id="1.10.287.950">
    <property type="entry name" value="Methyl-accepting chemotaxis protein"/>
    <property type="match status" value="1"/>
</dbReference>
<reference evidence="7 8" key="1">
    <citation type="submission" date="2018-08" db="EMBL/GenBank/DDBJ databases">
        <title>Genome of Clostridium chromiireducens C1, DSM12136.</title>
        <authorList>
            <person name="Xing M."/>
            <person name="Wei Y."/>
            <person name="Ang E.L."/>
            <person name="Zhao H."/>
            <person name="Zhang Y."/>
        </authorList>
    </citation>
    <scope>NUCLEOTIDE SEQUENCE [LARGE SCALE GENOMIC DNA]</scope>
    <source>
        <strain evidence="7 8">C1</strain>
    </source>
</reference>
<organism evidence="7 8">
    <name type="scientific">Clostridium chromiireducens</name>
    <dbReference type="NCBI Taxonomy" id="225345"/>
    <lineage>
        <taxon>Bacteria</taxon>
        <taxon>Bacillati</taxon>
        <taxon>Bacillota</taxon>
        <taxon>Clostridia</taxon>
        <taxon>Eubacteriales</taxon>
        <taxon>Clostridiaceae</taxon>
        <taxon>Clostridium</taxon>
    </lineage>
</organism>
<sequence>MSNLNQIQKIENEIINDLFPINTTLEKINVELVNDEIPNIEIINKYFDSQIELVKSGNIETARDRLSAGKGNMDALKHIQDKSNNEIDEMLADSFTSSEKATSQAKLLMGIIFIISFLISLIIAILLSGMIANALKRCVLSLQEIAQGNLLIEPIKVDSTDEFGQLGNAINFMQISIKQIINSIITETENVNKSLIISNENVHSLTSKLEDISATVEQLSAGMQETAASTEEISATSLELGNTVQSIADKAKDGSISANEISKRAMTLKNNSLILEVDANNTREQIKKMMDLALNKIKEIDKIKTLADGILDISSNTNLLALNASIESARAGEAGKGFAVVAEEIRKLAEVSSKTVNEIQNTINEVFIAVESLSDASKTTLDYIETKVVKSYEESVLVGENYDKDAIFVNDLVVGLSATSEDLLTSIKTVNDAMTGISDANTEGVNGINDIVDRVSEIMDRANEVQAETTHVSQSAENLKNIVSQFKI</sequence>
<dbReference type="Proteomes" id="UP000265930">
    <property type="component" value="Unassembled WGS sequence"/>
</dbReference>
<keyword evidence="1 3" id="KW-0807">Transducer</keyword>
<dbReference type="SUPFAM" id="SSF58104">
    <property type="entry name" value="Methyl-accepting chemotaxis protein (MCP) signaling domain"/>
    <property type="match status" value="1"/>
</dbReference>
<protein>
    <submittedName>
        <fullName evidence="7">Methyl-accepting chemotaxis protein</fullName>
    </submittedName>
</protein>
<evidence type="ECO:0000256" key="2">
    <source>
        <dbReference type="ARBA" id="ARBA00029447"/>
    </source>
</evidence>
<dbReference type="PANTHER" id="PTHR32089">
    <property type="entry name" value="METHYL-ACCEPTING CHEMOTAXIS PROTEIN MCPB"/>
    <property type="match status" value="1"/>
</dbReference>
<keyword evidence="4" id="KW-0472">Membrane</keyword>
<accession>A0A399IPM4</accession>
<dbReference type="PANTHER" id="PTHR32089:SF112">
    <property type="entry name" value="LYSOZYME-LIKE PROTEIN-RELATED"/>
    <property type="match status" value="1"/>
</dbReference>
<dbReference type="PROSITE" id="PS50111">
    <property type="entry name" value="CHEMOTAXIS_TRANSDUC_2"/>
    <property type="match status" value="1"/>
</dbReference>
<evidence type="ECO:0000259" key="5">
    <source>
        <dbReference type="PROSITE" id="PS50111"/>
    </source>
</evidence>
<name>A0A399IPM4_9CLOT</name>
<evidence type="ECO:0000256" key="4">
    <source>
        <dbReference type="SAM" id="Phobius"/>
    </source>
</evidence>
<dbReference type="SMART" id="SM00283">
    <property type="entry name" value="MA"/>
    <property type="match status" value="1"/>
</dbReference>
<dbReference type="CDD" id="cd06225">
    <property type="entry name" value="HAMP"/>
    <property type="match status" value="1"/>
</dbReference>
<keyword evidence="4" id="KW-0812">Transmembrane</keyword>
<dbReference type="GO" id="GO:0007165">
    <property type="term" value="P:signal transduction"/>
    <property type="evidence" value="ECO:0007669"/>
    <property type="project" value="UniProtKB-KW"/>
</dbReference>
<evidence type="ECO:0000256" key="3">
    <source>
        <dbReference type="PROSITE-ProRule" id="PRU00284"/>
    </source>
</evidence>
<evidence type="ECO:0000256" key="1">
    <source>
        <dbReference type="ARBA" id="ARBA00023224"/>
    </source>
</evidence>
<evidence type="ECO:0000313" key="7">
    <source>
        <dbReference type="EMBL" id="RII34249.1"/>
    </source>
</evidence>
<feature type="domain" description="Methyl-accepting transducer" evidence="5">
    <location>
        <begin position="201"/>
        <end position="438"/>
    </location>
</feature>
<dbReference type="InterPro" id="IPR003660">
    <property type="entry name" value="HAMP_dom"/>
</dbReference>
<comment type="similarity">
    <text evidence="2">Belongs to the methyl-accepting chemotaxis (MCP) protein family.</text>
</comment>
<dbReference type="AlphaFoldDB" id="A0A399IPM4"/>
<dbReference type="Pfam" id="PF00015">
    <property type="entry name" value="MCPsignal"/>
    <property type="match status" value="1"/>
</dbReference>
<dbReference type="RefSeq" id="WP_119367027.1">
    <property type="nucleotide sequence ID" value="NZ_QXDJ01000003.1"/>
</dbReference>
<dbReference type="GO" id="GO:0016020">
    <property type="term" value="C:membrane"/>
    <property type="evidence" value="ECO:0007669"/>
    <property type="project" value="InterPro"/>
</dbReference>
<keyword evidence="4" id="KW-1133">Transmembrane helix</keyword>
<dbReference type="PROSITE" id="PS50885">
    <property type="entry name" value="HAMP"/>
    <property type="match status" value="1"/>
</dbReference>
<dbReference type="Pfam" id="PF00672">
    <property type="entry name" value="HAMP"/>
    <property type="match status" value="1"/>
</dbReference>
<feature type="domain" description="HAMP" evidence="6">
    <location>
        <begin position="129"/>
        <end position="182"/>
    </location>
</feature>
<feature type="transmembrane region" description="Helical" evidence="4">
    <location>
        <begin position="107"/>
        <end position="132"/>
    </location>
</feature>
<dbReference type="InterPro" id="IPR004089">
    <property type="entry name" value="MCPsignal_dom"/>
</dbReference>
<evidence type="ECO:0000259" key="6">
    <source>
        <dbReference type="PROSITE" id="PS50885"/>
    </source>
</evidence>
<proteinExistence type="inferred from homology"/>
<comment type="caution">
    <text evidence="7">The sequence shown here is derived from an EMBL/GenBank/DDBJ whole genome shotgun (WGS) entry which is preliminary data.</text>
</comment>
<dbReference type="EMBL" id="QXDJ01000003">
    <property type="protein sequence ID" value="RII34249.1"/>
    <property type="molecule type" value="Genomic_DNA"/>
</dbReference>
<evidence type="ECO:0000313" key="8">
    <source>
        <dbReference type="Proteomes" id="UP000265930"/>
    </source>
</evidence>